<dbReference type="AlphaFoldDB" id="A0A8T4L3N9"/>
<organism evidence="1 2">
    <name type="scientific">Candidatus Iainarchaeum sp</name>
    <dbReference type="NCBI Taxonomy" id="3101447"/>
    <lineage>
        <taxon>Archaea</taxon>
        <taxon>Candidatus Iainarchaeota</taxon>
        <taxon>Candidatus Iainarchaeia</taxon>
        <taxon>Candidatus Iainarchaeales</taxon>
        <taxon>Candidatus Iainarchaeaceae</taxon>
        <taxon>Candidatus Iainarchaeum</taxon>
    </lineage>
</organism>
<evidence type="ECO:0000313" key="2">
    <source>
        <dbReference type="Proteomes" id="UP000675968"/>
    </source>
</evidence>
<name>A0A8T4L3N9_9ARCH</name>
<proteinExistence type="predicted"/>
<evidence type="ECO:0000313" key="1">
    <source>
        <dbReference type="EMBL" id="MBS3061094.1"/>
    </source>
</evidence>
<reference evidence="1" key="2">
    <citation type="submission" date="2021-05" db="EMBL/GenBank/DDBJ databases">
        <title>Protein family content uncovers lineage relationships and bacterial pathway maintenance mechanisms in DPANN archaea.</title>
        <authorList>
            <person name="Castelle C.J."/>
            <person name="Meheust R."/>
            <person name="Jaffe A.L."/>
            <person name="Seitz K."/>
            <person name="Gong X."/>
            <person name="Baker B.J."/>
            <person name="Banfield J.F."/>
        </authorList>
    </citation>
    <scope>NUCLEOTIDE SEQUENCE</scope>
    <source>
        <strain evidence="1">RIFCSPLOWO2_01_FULL_AR10_48_17</strain>
    </source>
</reference>
<dbReference type="Proteomes" id="UP000675968">
    <property type="component" value="Unassembled WGS sequence"/>
</dbReference>
<protein>
    <submittedName>
        <fullName evidence="1">Uncharacterized protein</fullName>
    </submittedName>
</protein>
<gene>
    <name evidence="1" type="ORF">J4215_00765</name>
</gene>
<accession>A0A8T4L3N9</accession>
<reference evidence="1" key="1">
    <citation type="submission" date="2021-03" db="EMBL/GenBank/DDBJ databases">
        <authorList>
            <person name="Jaffe A."/>
        </authorList>
    </citation>
    <scope>NUCLEOTIDE SEQUENCE</scope>
    <source>
        <strain evidence="1">RIFCSPLOWO2_01_FULL_AR10_48_17</strain>
    </source>
</reference>
<dbReference type="EMBL" id="JAGVWC010000006">
    <property type="protein sequence ID" value="MBS3061094.1"/>
    <property type="molecule type" value="Genomic_DNA"/>
</dbReference>
<comment type="caution">
    <text evidence="1">The sequence shown here is derived from an EMBL/GenBank/DDBJ whole genome shotgun (WGS) entry which is preliminary data.</text>
</comment>
<sequence length="64" mass="7261">MKYTLQFSPSVWLSSSYRFILLAVAARSSSVLRLRTFDLVPCTFVMRIVGCLLGLIVPDCQRFS</sequence>